<accession>A0A3N1PNK8</accession>
<comment type="caution">
    <text evidence="1">The sequence shown here is derived from an EMBL/GenBank/DDBJ whole genome shotgun (WGS) entry which is preliminary data.</text>
</comment>
<dbReference type="Gene3D" id="1.10.3210.10">
    <property type="entry name" value="Hypothetical protein af1432"/>
    <property type="match status" value="1"/>
</dbReference>
<dbReference type="PANTHER" id="PTHR21174">
    <property type="match status" value="1"/>
</dbReference>
<name>A0A3N1PNK8_9GAMM</name>
<keyword evidence="1" id="KW-0378">Hydrolase</keyword>
<protein>
    <submittedName>
        <fullName evidence="1">Putative metal-dependent HD superfamily phosphohydrolase</fullName>
    </submittedName>
</protein>
<organism evidence="1 2">
    <name type="scientific">Gallaecimonas pentaromativorans</name>
    <dbReference type="NCBI Taxonomy" id="584787"/>
    <lineage>
        <taxon>Bacteria</taxon>
        <taxon>Pseudomonadati</taxon>
        <taxon>Pseudomonadota</taxon>
        <taxon>Gammaproteobacteria</taxon>
        <taxon>Enterobacterales</taxon>
        <taxon>Gallaecimonadaceae</taxon>
        <taxon>Gallaecimonas</taxon>
    </lineage>
</organism>
<dbReference type="EMBL" id="RJUL01000002">
    <property type="protein sequence ID" value="ROQ29749.1"/>
    <property type="molecule type" value="Genomic_DNA"/>
</dbReference>
<dbReference type="RefSeq" id="WP_123420673.1">
    <property type="nucleotide sequence ID" value="NZ_RJUL01000002.1"/>
</dbReference>
<dbReference type="STRING" id="584787.GCA_001247655_03045"/>
<sequence>MELNSRWLKRFPEGQGAFDALLAHYNEPHRAYHNLEHIRHCLALFDEVKAQLDDPDAIELALWFHDVIYDPKAGDNEAQSALWAKACLAKLGEEEALGDKVAALVQLTAHPAAAQSPDEGLLLDIDLAILGAAPAAFERYEQQIRQEYRHVPSLLYKVGRSKVLKSIARAPRLYHSEVFYQRFEKQARANLAKAIKRSWQ</sequence>
<evidence type="ECO:0000313" key="1">
    <source>
        <dbReference type="EMBL" id="ROQ29749.1"/>
    </source>
</evidence>
<dbReference type="PIRSF" id="PIRSF035170">
    <property type="entry name" value="HD_phosphohydro"/>
    <property type="match status" value="1"/>
</dbReference>
<dbReference type="InterPro" id="IPR009218">
    <property type="entry name" value="HD_phosphohydro"/>
</dbReference>
<dbReference type="AlphaFoldDB" id="A0A3N1PNK8"/>
<dbReference type="PANTHER" id="PTHR21174:SF0">
    <property type="entry name" value="HD PHOSPHOHYDROLASE FAMILY PROTEIN-RELATED"/>
    <property type="match status" value="1"/>
</dbReference>
<dbReference type="Proteomes" id="UP000268033">
    <property type="component" value="Unassembled WGS sequence"/>
</dbReference>
<gene>
    <name evidence="1" type="ORF">EDC28_102118</name>
</gene>
<dbReference type="SUPFAM" id="SSF109604">
    <property type="entry name" value="HD-domain/PDEase-like"/>
    <property type="match status" value="1"/>
</dbReference>
<keyword evidence="2" id="KW-1185">Reference proteome</keyword>
<reference evidence="1 2" key="1">
    <citation type="submission" date="2018-11" db="EMBL/GenBank/DDBJ databases">
        <title>Genomic Encyclopedia of Type Strains, Phase IV (KMG-IV): sequencing the most valuable type-strain genomes for metagenomic binning, comparative biology and taxonomic classification.</title>
        <authorList>
            <person name="Goeker M."/>
        </authorList>
    </citation>
    <scope>NUCLEOTIDE SEQUENCE [LARGE SCALE GENOMIC DNA]</scope>
    <source>
        <strain evidence="1 2">DSM 21945</strain>
    </source>
</reference>
<evidence type="ECO:0000313" key="2">
    <source>
        <dbReference type="Proteomes" id="UP000268033"/>
    </source>
</evidence>
<proteinExistence type="predicted"/>
<dbReference type="GO" id="GO:0016787">
    <property type="term" value="F:hydrolase activity"/>
    <property type="evidence" value="ECO:0007669"/>
    <property type="project" value="UniProtKB-KW"/>
</dbReference>